<dbReference type="Proteomes" id="UP001063698">
    <property type="component" value="Chromosome"/>
</dbReference>
<evidence type="ECO:0000313" key="5">
    <source>
        <dbReference type="EMBL" id="UXD21864.1"/>
    </source>
</evidence>
<dbReference type="AlphaFoldDB" id="A0A977KA45"/>
<dbReference type="PANTHER" id="PTHR43567:SF1">
    <property type="entry name" value="FLAVOREDOXIN"/>
    <property type="match status" value="1"/>
</dbReference>
<dbReference type="GO" id="GO:0010181">
    <property type="term" value="F:FMN binding"/>
    <property type="evidence" value="ECO:0007669"/>
    <property type="project" value="InterPro"/>
</dbReference>
<sequence>MWGTHLAWYHLLHPRPAYVIGSGEPPEGNFMTASWVTPVATDEPLVALALDRETYTYKLVKKYGHFTIAIVEDVNLLWKLGTKSGEEVNKLEMVEYFKGKKVPSPIPKNAIGWIEAEVKQMIPVAEVDMVIGKVVHWEAVKGFGRRGWDLKEVKIPLQKAGRSFVFPCEEVLAKG</sequence>
<dbReference type="InterPro" id="IPR012349">
    <property type="entry name" value="Split_barrel_FMN-bd"/>
</dbReference>
<evidence type="ECO:0000256" key="1">
    <source>
        <dbReference type="ARBA" id="ARBA00001917"/>
    </source>
</evidence>
<keyword evidence="2" id="KW-0285">Flavoprotein</keyword>
<proteinExistence type="inferred from homology"/>
<name>A0A977KA45_9CREN</name>
<evidence type="ECO:0000256" key="3">
    <source>
        <dbReference type="ARBA" id="ARBA00038054"/>
    </source>
</evidence>
<reference evidence="5" key="1">
    <citation type="submission" date="2013-11" db="EMBL/GenBank/DDBJ databases">
        <title>Comparative genomics of Ignicoccus.</title>
        <authorList>
            <person name="Podar M."/>
        </authorList>
    </citation>
    <scope>NUCLEOTIDE SEQUENCE</scope>
    <source>
        <strain evidence="5">DSM 13166</strain>
    </source>
</reference>
<dbReference type="EMBL" id="CP006868">
    <property type="protein sequence ID" value="UXD21864.1"/>
    <property type="molecule type" value="Genomic_DNA"/>
</dbReference>
<dbReference type="SMART" id="SM00903">
    <property type="entry name" value="Flavin_Reduct"/>
    <property type="match status" value="1"/>
</dbReference>
<dbReference type="SUPFAM" id="SSF50475">
    <property type="entry name" value="FMN-binding split barrel"/>
    <property type="match status" value="1"/>
</dbReference>
<dbReference type="Pfam" id="PF01613">
    <property type="entry name" value="Flavin_Reduct"/>
    <property type="match status" value="1"/>
</dbReference>
<evidence type="ECO:0000256" key="2">
    <source>
        <dbReference type="ARBA" id="ARBA00022630"/>
    </source>
</evidence>
<feature type="domain" description="Flavin reductase like" evidence="4">
    <location>
        <begin position="11"/>
        <end position="149"/>
    </location>
</feature>
<comment type="cofactor">
    <cofactor evidence="1">
        <name>FMN</name>
        <dbReference type="ChEBI" id="CHEBI:58210"/>
    </cofactor>
</comment>
<dbReference type="Gene3D" id="2.30.110.10">
    <property type="entry name" value="Electron Transport, Fmn-binding Protein, Chain A"/>
    <property type="match status" value="1"/>
</dbReference>
<evidence type="ECO:0000259" key="4">
    <source>
        <dbReference type="SMART" id="SM00903"/>
    </source>
</evidence>
<gene>
    <name evidence="5" type="ORF">IPA_08955</name>
</gene>
<dbReference type="InterPro" id="IPR002563">
    <property type="entry name" value="Flavin_Rdtase-like_dom"/>
</dbReference>
<dbReference type="KEGG" id="ipc:IPA_08955"/>
<accession>A0A977KA45</accession>
<keyword evidence="6" id="KW-1185">Reference proteome</keyword>
<protein>
    <submittedName>
        <fullName evidence="5">Flavin reductase</fullName>
    </submittedName>
</protein>
<dbReference type="InterPro" id="IPR052174">
    <property type="entry name" value="Flavoredoxin"/>
</dbReference>
<organism evidence="5 6">
    <name type="scientific">Ignicoccus pacificus DSM 13166</name>
    <dbReference type="NCBI Taxonomy" id="940294"/>
    <lineage>
        <taxon>Archaea</taxon>
        <taxon>Thermoproteota</taxon>
        <taxon>Thermoprotei</taxon>
        <taxon>Desulfurococcales</taxon>
        <taxon>Desulfurococcaceae</taxon>
        <taxon>Ignicoccus</taxon>
    </lineage>
</organism>
<evidence type="ECO:0000313" key="6">
    <source>
        <dbReference type="Proteomes" id="UP001063698"/>
    </source>
</evidence>
<dbReference type="PANTHER" id="PTHR43567">
    <property type="entry name" value="FLAVOREDOXIN-RELATED-RELATED"/>
    <property type="match status" value="1"/>
</dbReference>
<comment type="similarity">
    <text evidence="3">Belongs to the flavoredoxin family.</text>
</comment>